<evidence type="ECO:0000256" key="3">
    <source>
        <dbReference type="ARBA" id="ARBA00023212"/>
    </source>
</evidence>
<dbReference type="PANTHER" id="PTHR20544">
    <property type="entry name" value="CENTROSOMAL PROTEIN CEP135"/>
    <property type="match status" value="1"/>
</dbReference>
<name>A0A0A9Z0J3_LYGHE</name>
<evidence type="ECO:0000313" key="6">
    <source>
        <dbReference type="EMBL" id="JAG37386.1"/>
    </source>
</evidence>
<feature type="coiled-coil region" evidence="5">
    <location>
        <begin position="654"/>
        <end position="744"/>
    </location>
</feature>
<reference evidence="6" key="2">
    <citation type="submission" date="2014-07" db="EMBL/GenBank/DDBJ databases">
        <authorList>
            <person name="Hull J."/>
        </authorList>
    </citation>
    <scope>NUCLEOTIDE SEQUENCE</scope>
</reference>
<feature type="coiled-coil region" evidence="5">
    <location>
        <begin position="454"/>
        <end position="614"/>
    </location>
</feature>
<dbReference type="PANTHER" id="PTHR20544:SF0">
    <property type="entry name" value="NUCLEOPROTEIN TPR_MLP1 DOMAIN-CONTAINING PROTEIN"/>
    <property type="match status" value="1"/>
</dbReference>
<feature type="coiled-coil region" evidence="5">
    <location>
        <begin position="282"/>
        <end position="421"/>
    </location>
</feature>
<dbReference type="EMBL" id="GBHO01006218">
    <property type="protein sequence ID" value="JAG37386.1"/>
    <property type="molecule type" value="Transcribed_RNA"/>
</dbReference>
<protein>
    <submittedName>
        <fullName evidence="6">Golgin IMH1</fullName>
    </submittedName>
</protein>
<comment type="similarity">
    <text evidence="4">Belongs to the CEP135/TSGA10 family.</text>
</comment>
<dbReference type="InterPro" id="IPR051877">
    <property type="entry name" value="Centriole_BasalBody_StrucProt"/>
</dbReference>
<keyword evidence="5" id="KW-0175">Coiled coil</keyword>
<keyword evidence="2" id="KW-0963">Cytoplasm</keyword>
<dbReference type="AlphaFoldDB" id="A0A0A9Z0J3"/>
<keyword evidence="3" id="KW-0206">Cytoskeleton</keyword>
<feature type="non-terminal residue" evidence="6">
    <location>
        <position position="759"/>
    </location>
</feature>
<sequence length="759" mass="87436">MESLKMELEKRCCALEDEVAKKEENISSLELESKRITESLQQEVDDNVALKEHCKTLQSSLTEESAKVCSLKDDILRTQSVIQEMLREKEMSNANILSLKSDVERLSEEHKLTSAQLIDSQNINVSMKQQLHDSQQRCTTLTEALTKQEEALQKLEFSHQEQGNELREKNEKLSSLVDEIAHLTAGIQQEHQLTEVLRQEMEMEKLKYEKTCFELQTIVATKDANISSLEQDIKSLTESLQREVNTTASLSDEVKTLQSTLTEKHAELGVLGEQILTNKSVIQTLQQEKDSYSAIILNLQNDLEKLTANYQQSTADLVIAQNTKKDLEQEVLECQQRIVKLSKDLEKEEDEMIKLKSLYKEQEEVLLNKNIQITSLENKVDHMTAAVRQEQQSNEMLCQKIETQQIEFEKISNKLEEANAMQDEMICTFGKEAKRLTELWKLEKDANVCLREECETLQSSLTEKSAKIATLEEEVSQSQSVIQEKLREEELLSARLFDSQNEIQKLTEEYQITSARLADEQKMKKAIEQQLQQSQLHIATLSEDLEKQGNEVQKLKLSFIEQEEVLTAKNEELSSLKNEVVLLTAAVQEEQQSNEVLTERIETQKLEFEKISNQLEETVAIQDERTRAFGEEAKRITELWKLEKDENVCLKGECESLQSSLTEKSTKIAALEEEILRNQSAIQEKLQKEDLLSARLLDSQNEIKKLTEEYHMTSVQLADEQNMKKDIEHQLQESQLKNKTLSEDLEKRGNEVEKLKCLY</sequence>
<proteinExistence type="inferred from homology"/>
<dbReference type="GO" id="GO:0005814">
    <property type="term" value="C:centriole"/>
    <property type="evidence" value="ECO:0007669"/>
    <property type="project" value="UniProtKB-SubCell"/>
</dbReference>
<feature type="coiled-coil region" evidence="5">
    <location>
        <begin position="152"/>
        <end position="179"/>
    </location>
</feature>
<organism evidence="6">
    <name type="scientific">Lygus hesperus</name>
    <name type="common">Western plant bug</name>
    <dbReference type="NCBI Taxonomy" id="30085"/>
    <lineage>
        <taxon>Eukaryota</taxon>
        <taxon>Metazoa</taxon>
        <taxon>Ecdysozoa</taxon>
        <taxon>Arthropoda</taxon>
        <taxon>Hexapoda</taxon>
        <taxon>Insecta</taxon>
        <taxon>Pterygota</taxon>
        <taxon>Neoptera</taxon>
        <taxon>Paraneoptera</taxon>
        <taxon>Hemiptera</taxon>
        <taxon>Heteroptera</taxon>
        <taxon>Panheteroptera</taxon>
        <taxon>Cimicomorpha</taxon>
        <taxon>Miridae</taxon>
        <taxon>Mirini</taxon>
        <taxon>Lygus</taxon>
    </lineage>
</organism>
<gene>
    <name evidence="6" type="primary">IMH1</name>
    <name evidence="6" type="ORF">CM83_59450</name>
</gene>
<comment type="subcellular location">
    <subcellularLocation>
        <location evidence="1">Cytoplasm</location>
        <location evidence="1">Cytoskeleton</location>
        <location evidence="1">Microtubule organizing center</location>
        <location evidence="1">Centrosome</location>
        <location evidence="1">Centriole</location>
    </subcellularLocation>
</comment>
<evidence type="ECO:0000256" key="5">
    <source>
        <dbReference type="SAM" id="Coils"/>
    </source>
</evidence>
<accession>A0A0A9Z0J3</accession>
<evidence type="ECO:0000256" key="4">
    <source>
        <dbReference type="ARBA" id="ARBA00038123"/>
    </source>
</evidence>
<evidence type="ECO:0000256" key="2">
    <source>
        <dbReference type="ARBA" id="ARBA00022490"/>
    </source>
</evidence>
<reference evidence="6" key="1">
    <citation type="journal article" date="2014" name="PLoS ONE">
        <title>Transcriptome-Based Identification of ABC Transporters in the Western Tarnished Plant Bug Lygus hesperus.</title>
        <authorList>
            <person name="Hull J.J."/>
            <person name="Chaney K."/>
            <person name="Geib S.M."/>
            <person name="Fabrick J.A."/>
            <person name="Brent C.S."/>
            <person name="Walsh D."/>
            <person name="Lavine L.C."/>
        </authorList>
    </citation>
    <scope>NUCLEOTIDE SEQUENCE</scope>
</reference>
<evidence type="ECO:0000256" key="1">
    <source>
        <dbReference type="ARBA" id="ARBA00004114"/>
    </source>
</evidence>
<feature type="coiled-coil region" evidence="5">
    <location>
        <begin position="219"/>
        <end position="246"/>
    </location>
</feature>